<dbReference type="SMART" id="SM00220">
    <property type="entry name" value="S_TKc"/>
    <property type="match status" value="1"/>
</dbReference>
<organism evidence="2 3">
    <name type="scientific">Ceratopteris richardii</name>
    <name type="common">Triangle waterfern</name>
    <dbReference type="NCBI Taxonomy" id="49495"/>
    <lineage>
        <taxon>Eukaryota</taxon>
        <taxon>Viridiplantae</taxon>
        <taxon>Streptophyta</taxon>
        <taxon>Embryophyta</taxon>
        <taxon>Tracheophyta</taxon>
        <taxon>Polypodiopsida</taxon>
        <taxon>Polypodiidae</taxon>
        <taxon>Polypodiales</taxon>
        <taxon>Pteridineae</taxon>
        <taxon>Pteridaceae</taxon>
        <taxon>Parkerioideae</taxon>
        <taxon>Ceratopteris</taxon>
    </lineage>
</organism>
<dbReference type="AlphaFoldDB" id="A0A8T2QZD2"/>
<dbReference type="InterPro" id="IPR011009">
    <property type="entry name" value="Kinase-like_dom_sf"/>
</dbReference>
<dbReference type="GO" id="GO:0005524">
    <property type="term" value="F:ATP binding"/>
    <property type="evidence" value="ECO:0007669"/>
    <property type="project" value="InterPro"/>
</dbReference>
<dbReference type="InterPro" id="IPR051681">
    <property type="entry name" value="Ser/Thr_Kinases-Pseudokinases"/>
</dbReference>
<reference evidence="2" key="1">
    <citation type="submission" date="2021-08" db="EMBL/GenBank/DDBJ databases">
        <title>WGS assembly of Ceratopteris richardii.</title>
        <authorList>
            <person name="Marchant D.B."/>
            <person name="Chen G."/>
            <person name="Jenkins J."/>
            <person name="Shu S."/>
            <person name="Leebens-Mack J."/>
            <person name="Grimwood J."/>
            <person name="Schmutz J."/>
            <person name="Soltis P."/>
            <person name="Soltis D."/>
            <person name="Chen Z.-H."/>
        </authorList>
    </citation>
    <scope>NUCLEOTIDE SEQUENCE</scope>
    <source>
        <strain evidence="2">Whitten #5841</strain>
        <tissue evidence="2">Leaf</tissue>
    </source>
</reference>
<dbReference type="PANTHER" id="PTHR44329">
    <property type="entry name" value="SERINE/THREONINE-PROTEIN KINASE TNNI3K-RELATED"/>
    <property type="match status" value="1"/>
</dbReference>
<gene>
    <name evidence="2" type="ORF">KP509_30G002800</name>
</gene>
<evidence type="ECO:0000313" key="2">
    <source>
        <dbReference type="EMBL" id="KAH7289459.1"/>
    </source>
</evidence>
<keyword evidence="3" id="KW-1185">Reference proteome</keyword>
<dbReference type="InterPro" id="IPR001245">
    <property type="entry name" value="Ser-Thr/Tyr_kinase_cat_dom"/>
</dbReference>
<evidence type="ECO:0000313" key="3">
    <source>
        <dbReference type="Proteomes" id="UP000825935"/>
    </source>
</evidence>
<dbReference type="Proteomes" id="UP000825935">
    <property type="component" value="Chromosome 30"/>
</dbReference>
<protein>
    <recommendedName>
        <fullName evidence="1">Protein kinase domain-containing protein</fullName>
    </recommendedName>
</protein>
<evidence type="ECO:0000259" key="1">
    <source>
        <dbReference type="PROSITE" id="PS50011"/>
    </source>
</evidence>
<feature type="domain" description="Protein kinase" evidence="1">
    <location>
        <begin position="41"/>
        <end position="303"/>
    </location>
</feature>
<dbReference type="InterPro" id="IPR008271">
    <property type="entry name" value="Ser/Thr_kinase_AS"/>
</dbReference>
<dbReference type="PIRSF" id="PIRSF000654">
    <property type="entry name" value="Integrin-linked_kinase"/>
    <property type="match status" value="1"/>
</dbReference>
<dbReference type="GO" id="GO:0004674">
    <property type="term" value="F:protein serine/threonine kinase activity"/>
    <property type="evidence" value="ECO:0007669"/>
    <property type="project" value="TreeGrafter"/>
</dbReference>
<dbReference type="EMBL" id="CM035435">
    <property type="protein sequence ID" value="KAH7289459.1"/>
    <property type="molecule type" value="Genomic_DNA"/>
</dbReference>
<dbReference type="SUPFAM" id="SSF56112">
    <property type="entry name" value="Protein kinase-like (PK-like)"/>
    <property type="match status" value="1"/>
</dbReference>
<dbReference type="PRINTS" id="PR00109">
    <property type="entry name" value="TYRKINASE"/>
</dbReference>
<dbReference type="PANTHER" id="PTHR44329:SF84">
    <property type="entry name" value="PROTEIN KINASE LIKE PROTEIN"/>
    <property type="match status" value="1"/>
</dbReference>
<comment type="caution">
    <text evidence="2">The sequence shown here is derived from an EMBL/GenBank/DDBJ whole genome shotgun (WGS) entry which is preliminary data.</text>
</comment>
<accession>A0A8T2QZD2</accession>
<dbReference type="CDD" id="cd13999">
    <property type="entry name" value="STKc_MAP3K-like"/>
    <property type="match status" value="1"/>
</dbReference>
<name>A0A8T2QZD2_CERRI</name>
<dbReference type="Gene3D" id="1.10.510.10">
    <property type="entry name" value="Transferase(Phosphotransferase) domain 1"/>
    <property type="match status" value="1"/>
</dbReference>
<proteinExistence type="predicted"/>
<sequence>MGHDDQLLLTADCILAILFTQQCATAVTRVSHIVIDTSDLQIAEQPIAHGSSGVVRQGLYKGVHKVAVKELTGVFAKGSKMRGMFRREALTLISCAHTNVLKFHGVCRSPDQNIWIVTKLMQGGSLSDYLAEKKALPTWEVIKLAKDIAKGMRFLHSKGILHMDLKAANVFLEEGNAVIGDLGIARLVNEKVGDNPEIGTYRWMAPEVSAHAMLDSTAQSSNWFSYKTDVYSYGILLWELLTCQLPFSEYSPVQAAVGVAMHGVRPPIPASTFPPLRCLIQKCWEQNPSNRPDFTQVLEMLRIISLHAGRTS</sequence>
<dbReference type="OrthoDB" id="4062651at2759"/>
<dbReference type="PROSITE" id="PS50011">
    <property type="entry name" value="PROTEIN_KINASE_DOM"/>
    <property type="match status" value="1"/>
</dbReference>
<dbReference type="Pfam" id="PF07714">
    <property type="entry name" value="PK_Tyr_Ser-Thr"/>
    <property type="match status" value="1"/>
</dbReference>
<dbReference type="InterPro" id="IPR000719">
    <property type="entry name" value="Prot_kinase_dom"/>
</dbReference>
<dbReference type="PROSITE" id="PS00108">
    <property type="entry name" value="PROTEIN_KINASE_ST"/>
    <property type="match status" value="1"/>
</dbReference>